<comment type="subunit">
    <text evidence="13">Homodimer. Forms a complex with the accessory proteins ExbB and ExbD.</text>
</comment>
<evidence type="ECO:0000256" key="15">
    <source>
        <dbReference type="SAM" id="MobiDB-lite"/>
    </source>
</evidence>
<feature type="compositionally biased region" description="Polar residues" evidence="15">
    <location>
        <begin position="138"/>
        <end position="158"/>
    </location>
</feature>
<evidence type="ECO:0000256" key="4">
    <source>
        <dbReference type="ARBA" id="ARBA00022448"/>
    </source>
</evidence>
<evidence type="ECO:0000256" key="14">
    <source>
        <dbReference type="RuleBase" id="RU362123"/>
    </source>
</evidence>
<evidence type="ECO:0000256" key="7">
    <source>
        <dbReference type="ARBA" id="ARBA00022692"/>
    </source>
</evidence>
<dbReference type="GO" id="GO:0015891">
    <property type="term" value="P:siderophore transport"/>
    <property type="evidence" value="ECO:0007669"/>
    <property type="project" value="InterPro"/>
</dbReference>
<keyword evidence="12" id="KW-0472">Membrane</keyword>
<keyword evidence="5 14" id="KW-1003">Cell membrane</keyword>
<dbReference type="PROSITE" id="PS00018">
    <property type="entry name" value="EF_HAND_1"/>
    <property type="match status" value="1"/>
</dbReference>
<evidence type="ECO:0000256" key="10">
    <source>
        <dbReference type="ARBA" id="ARBA00022968"/>
    </source>
</evidence>
<evidence type="ECO:0000256" key="3">
    <source>
        <dbReference type="ARBA" id="ARBA00022362"/>
    </source>
</evidence>
<dbReference type="SUPFAM" id="SSF74653">
    <property type="entry name" value="TolA/TonB C-terminal domain"/>
    <property type="match status" value="1"/>
</dbReference>
<keyword evidence="8" id="KW-0677">Repeat</keyword>
<keyword evidence="10 14" id="KW-0735">Signal-anchor</keyword>
<dbReference type="InterPro" id="IPR049924">
    <property type="entry name" value="TonB_pro-rich"/>
</dbReference>
<evidence type="ECO:0000256" key="11">
    <source>
        <dbReference type="ARBA" id="ARBA00022989"/>
    </source>
</evidence>
<name>A0AAI9HZH4_PROST</name>
<dbReference type="PANTHER" id="PTHR33446:SF8">
    <property type="entry name" value="PROTEIN TONB"/>
    <property type="match status" value="1"/>
</dbReference>
<dbReference type="GO" id="GO:0055085">
    <property type="term" value="P:transmembrane transport"/>
    <property type="evidence" value="ECO:0007669"/>
    <property type="project" value="InterPro"/>
</dbReference>
<keyword evidence="4 14" id="KW-0813">Transport</keyword>
<gene>
    <name evidence="17" type="ORF">JRA39_001863</name>
</gene>
<keyword evidence="6 14" id="KW-0997">Cell inner membrane</keyword>
<comment type="caution">
    <text evidence="17">The sequence shown here is derived from an EMBL/GenBank/DDBJ whole genome shotgun (WGS) entry which is preliminary data.</text>
</comment>
<evidence type="ECO:0000256" key="9">
    <source>
        <dbReference type="ARBA" id="ARBA00022927"/>
    </source>
</evidence>
<comment type="similarity">
    <text evidence="2 14">Belongs to the TonB family.</text>
</comment>
<evidence type="ECO:0000256" key="6">
    <source>
        <dbReference type="ARBA" id="ARBA00022519"/>
    </source>
</evidence>
<evidence type="ECO:0000256" key="12">
    <source>
        <dbReference type="ARBA" id="ARBA00023136"/>
    </source>
</evidence>
<dbReference type="GO" id="GO:0030288">
    <property type="term" value="C:outer membrane-bounded periplasmic space"/>
    <property type="evidence" value="ECO:0007669"/>
    <property type="project" value="InterPro"/>
</dbReference>
<organism evidence="17">
    <name type="scientific">Providencia stuartii</name>
    <dbReference type="NCBI Taxonomy" id="588"/>
    <lineage>
        <taxon>Bacteria</taxon>
        <taxon>Pseudomonadati</taxon>
        <taxon>Pseudomonadota</taxon>
        <taxon>Gammaproteobacteria</taxon>
        <taxon>Enterobacterales</taxon>
        <taxon>Morganellaceae</taxon>
        <taxon>Providencia</taxon>
    </lineage>
</organism>
<dbReference type="PRINTS" id="PR01374">
    <property type="entry name" value="TONBPROTEIN"/>
</dbReference>
<evidence type="ECO:0000313" key="17">
    <source>
        <dbReference type="EMBL" id="EMP9432815.1"/>
    </source>
</evidence>
<evidence type="ECO:0000256" key="2">
    <source>
        <dbReference type="ARBA" id="ARBA00006555"/>
    </source>
</evidence>
<evidence type="ECO:0000259" key="16">
    <source>
        <dbReference type="PROSITE" id="PS52015"/>
    </source>
</evidence>
<dbReference type="InterPro" id="IPR051045">
    <property type="entry name" value="TonB-dependent_transducer"/>
</dbReference>
<keyword evidence="9 14" id="KW-0653">Protein transport</keyword>
<dbReference type="AlphaFoldDB" id="A0AAI9HZH4"/>
<dbReference type="InterPro" id="IPR003538">
    <property type="entry name" value="TonB"/>
</dbReference>
<dbReference type="Pfam" id="PF16031">
    <property type="entry name" value="TonB_N"/>
    <property type="match status" value="1"/>
</dbReference>
<dbReference type="GO" id="GO:0015031">
    <property type="term" value="P:protein transport"/>
    <property type="evidence" value="ECO:0007669"/>
    <property type="project" value="UniProtKB-UniRule"/>
</dbReference>
<dbReference type="Pfam" id="PF03544">
    <property type="entry name" value="TonB_C"/>
    <property type="match status" value="1"/>
</dbReference>
<dbReference type="GO" id="GO:0031992">
    <property type="term" value="F:energy transducer activity"/>
    <property type="evidence" value="ECO:0007669"/>
    <property type="project" value="InterPro"/>
</dbReference>
<feature type="compositionally biased region" description="Basic and acidic residues" evidence="15">
    <location>
        <begin position="102"/>
        <end position="117"/>
    </location>
</feature>
<dbReference type="NCBIfam" id="TIGR01352">
    <property type="entry name" value="tonB_Cterm"/>
    <property type="match status" value="1"/>
</dbReference>
<dbReference type="RefSeq" id="WP_154624650.1">
    <property type="nucleotide sequence ID" value="NZ_CP095443.1"/>
</dbReference>
<dbReference type="InterPro" id="IPR006260">
    <property type="entry name" value="TonB/TolA_C"/>
</dbReference>
<evidence type="ECO:0000256" key="8">
    <source>
        <dbReference type="ARBA" id="ARBA00022737"/>
    </source>
</evidence>
<comment type="function">
    <text evidence="14">Interacts with outer membrane receptor proteins that carry out high-affinity binding and energy dependent uptake into the periplasmic space of specific substrates. It could act to transduce energy from the cytoplasmic membrane to specific energy-requiring processes in the outer membrane, resulting in the release into the periplasm of ligands bound by these outer membrane proteins.</text>
</comment>
<comment type="subcellular location">
    <subcellularLocation>
        <location evidence="1 14">Cell inner membrane</location>
        <topology evidence="1 14">Single-pass membrane protein</topology>
        <orientation evidence="1 14">Periplasmic side</orientation>
    </subcellularLocation>
</comment>
<evidence type="ECO:0000256" key="1">
    <source>
        <dbReference type="ARBA" id="ARBA00004383"/>
    </source>
</evidence>
<feature type="compositionally biased region" description="Acidic residues" evidence="15">
    <location>
        <begin position="67"/>
        <end position="77"/>
    </location>
</feature>
<feature type="region of interest" description="Disordered" evidence="15">
    <location>
        <begin position="49"/>
        <end position="173"/>
    </location>
</feature>
<feature type="compositionally biased region" description="Low complexity" evidence="15">
    <location>
        <begin position="79"/>
        <end position="88"/>
    </location>
</feature>
<keyword evidence="7" id="KW-0812">Transmembrane</keyword>
<evidence type="ECO:0000256" key="5">
    <source>
        <dbReference type="ARBA" id="ARBA00022475"/>
    </source>
</evidence>
<accession>A0AAI9HZH4</accession>
<protein>
    <recommendedName>
        <fullName evidence="3 14">Protein TonB</fullName>
    </recommendedName>
</protein>
<proteinExistence type="inferred from homology"/>
<dbReference type="Gene3D" id="3.30.2420.10">
    <property type="entry name" value="TonB"/>
    <property type="match status" value="1"/>
</dbReference>
<dbReference type="GO" id="GO:0098797">
    <property type="term" value="C:plasma membrane protein complex"/>
    <property type="evidence" value="ECO:0007669"/>
    <property type="project" value="TreeGrafter"/>
</dbReference>
<reference evidence="17" key="1">
    <citation type="submission" date="2024-02" db="EMBL/GenBank/DDBJ databases">
        <authorList>
            <consortium name="Clinical and Environmental Microbiology Branch: Whole genome sequencing antimicrobial resistance pathogens in the healthcare setting"/>
        </authorList>
    </citation>
    <scope>NUCLEOTIDE SEQUENCE</scope>
    <source>
        <strain evidence="17">2020GO-00142</strain>
    </source>
</reference>
<keyword evidence="11" id="KW-1133">Transmembrane helix</keyword>
<dbReference type="EMBL" id="AAZDVE040000011">
    <property type="protein sequence ID" value="EMP9432815.1"/>
    <property type="molecule type" value="Genomic_DNA"/>
</dbReference>
<dbReference type="PANTHER" id="PTHR33446">
    <property type="entry name" value="PROTEIN TONB-RELATED"/>
    <property type="match status" value="1"/>
</dbReference>
<evidence type="ECO:0000256" key="13">
    <source>
        <dbReference type="ARBA" id="ARBA00025849"/>
    </source>
</evidence>
<dbReference type="InterPro" id="IPR037682">
    <property type="entry name" value="TonB_C"/>
</dbReference>
<sequence>MRWIRWPLIIIISLSIHAGLAMAWIFNQPKTATVVEPMTIAMVAFESDEPAVEPAAAQPEPTPQPEPEPEPEPEPIVEPEPVVEPAIALEKKPEVKKKPKPKKEEKREVKKEAKPVEKQLANNDLKPLSNLNAAAPKSTANVTANNKGATSSQSTSQRGPKAIRKQAPSYPERARRLGKDGYVKVRYDIDADGRVTNIEFVEATPKGLFERDVKRAMNRWTFEKLPAKGYVTEIYFKIDGTVSQV</sequence>
<feature type="domain" description="TonB C-terminal" evidence="16">
    <location>
        <begin position="155"/>
        <end position="245"/>
    </location>
</feature>
<dbReference type="InterPro" id="IPR018247">
    <property type="entry name" value="EF_Hand_1_Ca_BS"/>
</dbReference>
<dbReference type="PROSITE" id="PS52015">
    <property type="entry name" value="TONB_CTD"/>
    <property type="match status" value="1"/>
</dbReference>